<comment type="catalytic activity">
    <reaction evidence="15">
        <text>L-tyrosyl-[protein] + ATP = O-phospho-L-tyrosyl-[protein] + ADP + H(+)</text>
        <dbReference type="Rhea" id="RHEA:10596"/>
        <dbReference type="Rhea" id="RHEA-COMP:10136"/>
        <dbReference type="Rhea" id="RHEA-COMP:20101"/>
        <dbReference type="ChEBI" id="CHEBI:15378"/>
        <dbReference type="ChEBI" id="CHEBI:30616"/>
        <dbReference type="ChEBI" id="CHEBI:46858"/>
        <dbReference type="ChEBI" id="CHEBI:61978"/>
        <dbReference type="ChEBI" id="CHEBI:456216"/>
        <dbReference type="EC" id="2.7.10.2"/>
    </reaction>
</comment>
<dbReference type="Pfam" id="PF02706">
    <property type="entry name" value="Wzz"/>
    <property type="match status" value="1"/>
</dbReference>
<evidence type="ECO:0000256" key="3">
    <source>
        <dbReference type="ARBA" id="ARBA00008883"/>
    </source>
</evidence>
<evidence type="ECO:0000313" key="22">
    <source>
        <dbReference type="Proteomes" id="UP001208690"/>
    </source>
</evidence>
<dbReference type="PANTHER" id="PTHR32309:SF13">
    <property type="entry name" value="FERRIC ENTEROBACTIN TRANSPORT PROTEIN FEPE"/>
    <property type="match status" value="1"/>
</dbReference>
<evidence type="ECO:0000313" key="21">
    <source>
        <dbReference type="EMBL" id="MCV3273953.1"/>
    </source>
</evidence>
<organism evidence="21 22">
    <name type="scientific">Roseobacter sinensis</name>
    <dbReference type="NCBI Taxonomy" id="2931391"/>
    <lineage>
        <taxon>Bacteria</taxon>
        <taxon>Pseudomonadati</taxon>
        <taxon>Pseudomonadota</taxon>
        <taxon>Alphaproteobacteria</taxon>
        <taxon>Rhodobacterales</taxon>
        <taxon>Roseobacteraceae</taxon>
        <taxon>Roseobacter</taxon>
    </lineage>
</organism>
<protein>
    <recommendedName>
        <fullName evidence="4">non-specific protein-tyrosine kinase</fullName>
        <ecNumber evidence="4">2.7.10.2</ecNumber>
    </recommendedName>
</protein>
<evidence type="ECO:0000256" key="2">
    <source>
        <dbReference type="ARBA" id="ARBA00007316"/>
    </source>
</evidence>
<keyword evidence="14" id="KW-0829">Tyrosine-protein kinase</keyword>
<evidence type="ECO:0000256" key="9">
    <source>
        <dbReference type="ARBA" id="ARBA00022741"/>
    </source>
</evidence>
<dbReference type="NCBIfam" id="TIGR01007">
    <property type="entry name" value="eps_fam"/>
    <property type="match status" value="1"/>
</dbReference>
<dbReference type="InterPro" id="IPR025669">
    <property type="entry name" value="AAA_dom"/>
</dbReference>
<evidence type="ECO:0000256" key="4">
    <source>
        <dbReference type="ARBA" id="ARBA00011903"/>
    </source>
</evidence>
<evidence type="ECO:0000256" key="14">
    <source>
        <dbReference type="ARBA" id="ARBA00023137"/>
    </source>
</evidence>
<gene>
    <name evidence="21" type="ORF">MUB52_21165</name>
</gene>
<dbReference type="PANTHER" id="PTHR32309">
    <property type="entry name" value="TYROSINE-PROTEIN KINASE"/>
    <property type="match status" value="1"/>
</dbReference>
<comment type="similarity">
    <text evidence="3">Belongs to the etk/wzc family.</text>
</comment>
<evidence type="ECO:0000256" key="8">
    <source>
        <dbReference type="ARBA" id="ARBA00022692"/>
    </source>
</evidence>
<reference evidence="21 22" key="1">
    <citation type="submission" date="2022-04" db="EMBL/GenBank/DDBJ databases">
        <title>Roseobacter sp. WL0113 is a bacterium isolated from neritic sediment.</title>
        <authorList>
            <person name="Wang L."/>
            <person name="He W."/>
            <person name="Zhang D.-F."/>
        </authorList>
    </citation>
    <scope>NUCLEOTIDE SEQUENCE [LARGE SCALE GENOMIC DNA]</scope>
    <source>
        <strain evidence="21 22">WL0113</strain>
    </source>
</reference>
<evidence type="ECO:0000256" key="11">
    <source>
        <dbReference type="ARBA" id="ARBA00022840"/>
    </source>
</evidence>
<comment type="similarity">
    <text evidence="2">Belongs to the CpsD/CapB family.</text>
</comment>
<dbReference type="InterPro" id="IPR032807">
    <property type="entry name" value="GNVR"/>
</dbReference>
<keyword evidence="16" id="KW-0175">Coiled coil</keyword>
<feature type="domain" description="Tyrosine-protein kinase G-rich" evidence="20">
    <location>
        <begin position="368"/>
        <end position="443"/>
    </location>
</feature>
<name>A0ABT3BL45_9RHOB</name>
<feature type="domain" description="AAA" evidence="19">
    <location>
        <begin position="512"/>
        <end position="661"/>
    </location>
</feature>
<dbReference type="Proteomes" id="UP001208690">
    <property type="component" value="Unassembled WGS sequence"/>
</dbReference>
<evidence type="ECO:0000256" key="5">
    <source>
        <dbReference type="ARBA" id="ARBA00022475"/>
    </source>
</evidence>
<feature type="coiled-coil region" evidence="16">
    <location>
        <begin position="225"/>
        <end position="274"/>
    </location>
</feature>
<dbReference type="RefSeq" id="WP_263846158.1">
    <property type="nucleotide sequence ID" value="NZ_JALIEB010000023.1"/>
</dbReference>
<evidence type="ECO:0000256" key="6">
    <source>
        <dbReference type="ARBA" id="ARBA00022519"/>
    </source>
</evidence>
<evidence type="ECO:0000256" key="7">
    <source>
        <dbReference type="ARBA" id="ARBA00022679"/>
    </source>
</evidence>
<dbReference type="InterPro" id="IPR027417">
    <property type="entry name" value="P-loop_NTPase"/>
</dbReference>
<evidence type="ECO:0000259" key="19">
    <source>
        <dbReference type="Pfam" id="PF13614"/>
    </source>
</evidence>
<keyword evidence="5" id="KW-1003">Cell membrane</keyword>
<keyword evidence="8 17" id="KW-0812">Transmembrane</keyword>
<dbReference type="InterPro" id="IPR003856">
    <property type="entry name" value="LPS_length_determ_N"/>
</dbReference>
<sequence>MNTQNRAVLASNGSEDGAAQLAGFATTIWRGKWRVAAVALLAVLLSAIYAVGLATPVFKSDVVLVLETREEQVVDLEGVISGLSSDASVVQTEVEVLRSRGLAQKVVDTLDLTADPEYNPVLRPPSPIDQLRGMIVAQMPALAPPAAVTQPSEAQTNAAVVTELLDHVTVQNVSDSLVFQLTVASTSPDKAARIANAFAEAYVLDQLQVKYDATRQATVWLTERVSELKLELERSEAEVKSFQSSTDLIDAETLALLDRQMKEIRDRLETARTDLAAARAFEAELAALDGPRAILALTGDALLRRLLPGEDAPLTESQRSAAEARIAQMQDRASLEAERAANRVIALDASVQDLESRISAQSRDLIALEQLSREAEASRLLYEYFLNRLKETSAQQGIQQADSRILSPAVAPIEAALPRVPLILAAAALAGALIGIGLELRRVAATGFGFRTAQDLEKTTGKPVFGEIPIIRVRDRKAYFNYVSNKPVSALAEALRNLRTSVVMSSPDRPPRVIMVASALGGEGKTAVSLSLAKQLADLGKKVLLIEADSRQGSLMEYLNIRHKGPTLSDALQADAEWQSITLHDIAPGLDVIPGGRHKKNAADLFADTALSELIEAAKRDYDMIVIDTAPVLLVSDARIIARLADSILFAVRWDATSREQVLDGINKFESLGHRVSGLVLSQVDPKGMRRYGYGSTYGPYAAYGTSYFRN</sequence>
<dbReference type="CDD" id="cd05387">
    <property type="entry name" value="BY-kinase"/>
    <property type="match status" value="1"/>
</dbReference>
<dbReference type="EMBL" id="JALIEB010000023">
    <property type="protein sequence ID" value="MCV3273953.1"/>
    <property type="molecule type" value="Genomic_DNA"/>
</dbReference>
<accession>A0ABT3BL45</accession>
<dbReference type="GO" id="GO:0004715">
    <property type="term" value="F:non-membrane spanning protein tyrosine kinase activity"/>
    <property type="evidence" value="ECO:0007669"/>
    <property type="project" value="UniProtKB-EC"/>
</dbReference>
<evidence type="ECO:0000256" key="12">
    <source>
        <dbReference type="ARBA" id="ARBA00022989"/>
    </source>
</evidence>
<feature type="coiled-coil region" evidence="16">
    <location>
        <begin position="337"/>
        <end position="371"/>
    </location>
</feature>
<keyword evidence="22" id="KW-1185">Reference proteome</keyword>
<keyword evidence="6" id="KW-0997">Cell inner membrane</keyword>
<evidence type="ECO:0000256" key="15">
    <source>
        <dbReference type="ARBA" id="ARBA00051245"/>
    </source>
</evidence>
<comment type="subcellular location">
    <subcellularLocation>
        <location evidence="1">Cell inner membrane</location>
        <topology evidence="1">Multi-pass membrane protein</topology>
    </subcellularLocation>
</comment>
<dbReference type="Gene3D" id="3.40.50.300">
    <property type="entry name" value="P-loop containing nucleotide triphosphate hydrolases"/>
    <property type="match status" value="1"/>
</dbReference>
<dbReference type="InterPro" id="IPR005702">
    <property type="entry name" value="Wzc-like_C"/>
</dbReference>
<evidence type="ECO:0000256" key="16">
    <source>
        <dbReference type="SAM" id="Coils"/>
    </source>
</evidence>
<feature type="domain" description="Polysaccharide chain length determinant N-terminal" evidence="18">
    <location>
        <begin position="26"/>
        <end position="110"/>
    </location>
</feature>
<keyword evidence="10" id="KW-0418">Kinase</keyword>
<dbReference type="Pfam" id="PF13807">
    <property type="entry name" value="GNVR"/>
    <property type="match status" value="1"/>
</dbReference>
<keyword evidence="12 17" id="KW-1133">Transmembrane helix</keyword>
<keyword evidence="11" id="KW-0067">ATP-binding</keyword>
<keyword evidence="7 21" id="KW-0808">Transferase</keyword>
<proteinExistence type="inferred from homology"/>
<evidence type="ECO:0000256" key="10">
    <source>
        <dbReference type="ARBA" id="ARBA00022777"/>
    </source>
</evidence>
<keyword evidence="9" id="KW-0547">Nucleotide-binding</keyword>
<feature type="transmembrane region" description="Helical" evidence="17">
    <location>
        <begin position="35"/>
        <end position="58"/>
    </location>
</feature>
<keyword evidence="13 17" id="KW-0472">Membrane</keyword>
<dbReference type="InterPro" id="IPR050445">
    <property type="entry name" value="Bact_polysacc_biosynth/exp"/>
</dbReference>
<dbReference type="EC" id="2.7.10.2" evidence="4"/>
<evidence type="ECO:0000256" key="13">
    <source>
        <dbReference type="ARBA" id="ARBA00023136"/>
    </source>
</evidence>
<comment type="caution">
    <text evidence="21">The sequence shown here is derived from an EMBL/GenBank/DDBJ whole genome shotgun (WGS) entry which is preliminary data.</text>
</comment>
<evidence type="ECO:0000256" key="1">
    <source>
        <dbReference type="ARBA" id="ARBA00004429"/>
    </source>
</evidence>
<evidence type="ECO:0000259" key="20">
    <source>
        <dbReference type="Pfam" id="PF13807"/>
    </source>
</evidence>
<evidence type="ECO:0000259" key="18">
    <source>
        <dbReference type="Pfam" id="PF02706"/>
    </source>
</evidence>
<dbReference type="SUPFAM" id="SSF52540">
    <property type="entry name" value="P-loop containing nucleoside triphosphate hydrolases"/>
    <property type="match status" value="1"/>
</dbReference>
<evidence type="ECO:0000256" key="17">
    <source>
        <dbReference type="SAM" id="Phobius"/>
    </source>
</evidence>
<dbReference type="Pfam" id="PF13614">
    <property type="entry name" value="AAA_31"/>
    <property type="match status" value="1"/>
</dbReference>